<keyword evidence="8" id="KW-0804">Transcription</keyword>
<dbReference type="OrthoDB" id="3437960at2759"/>
<feature type="non-terminal residue" evidence="12">
    <location>
        <position position="1"/>
    </location>
</feature>
<dbReference type="Gene3D" id="3.30.160.60">
    <property type="entry name" value="Classic Zinc Finger"/>
    <property type="match status" value="7"/>
</dbReference>
<dbReference type="Proteomes" id="UP000749559">
    <property type="component" value="Unassembled WGS sequence"/>
</dbReference>
<feature type="domain" description="C2H2-type" evidence="11">
    <location>
        <begin position="157"/>
        <end position="184"/>
    </location>
</feature>
<evidence type="ECO:0000256" key="4">
    <source>
        <dbReference type="ARBA" id="ARBA00022771"/>
    </source>
</evidence>
<dbReference type="InterPro" id="IPR050752">
    <property type="entry name" value="C2H2-ZF_domain"/>
</dbReference>
<sequence>SKMPLKACINEDISDTNSIDDEINDDESEDKSLLVTPEYKNIFQNTKAEAETLNSPIQNTDLVTKSGSLKRKKKNTDVDSNGKSIPKMKTKVKGAMCEECGYLAKCNSLLKRHQRIHKGENPYKTGKTYKCELCDFVADRPATVRRHSSTHTNERPFQCMTCGSTFRLSYHLTRHERTHLDPDGKLECKICNKKFTRKEHLLRHESVHSNERPFGCTVCTKRFARSDYLRDHMRYHTGDRPHQCSQCGRRYVTKKEYRKHIERCCQNSDTVPYVTCRECKRSFRSASALQRHEEKHKEEHIKVIYNNTQGVINLKNSTVHICVICDEQFSDVDQFRQHMNLHVTGPNQESLNKLITTKCTSPPLRVEPSPFLDTTTQTATADILKCGICGSIFTDIESLSSHVQSHDLYASHAKDMYTAHVKEDAIASQALYTLY</sequence>
<keyword evidence="7" id="KW-0238">DNA-binding</keyword>
<feature type="domain" description="C2H2-type" evidence="11">
    <location>
        <begin position="186"/>
        <end position="213"/>
    </location>
</feature>
<dbReference type="Pfam" id="PF00096">
    <property type="entry name" value="zf-C2H2"/>
    <property type="match status" value="6"/>
</dbReference>
<evidence type="ECO:0000256" key="8">
    <source>
        <dbReference type="ARBA" id="ARBA00023163"/>
    </source>
</evidence>
<evidence type="ECO:0000256" key="5">
    <source>
        <dbReference type="ARBA" id="ARBA00022833"/>
    </source>
</evidence>
<comment type="caution">
    <text evidence="12">The sequence shown here is derived from an EMBL/GenBank/DDBJ whole genome shotgun (WGS) entry which is preliminary data.</text>
</comment>
<evidence type="ECO:0000256" key="9">
    <source>
        <dbReference type="ARBA" id="ARBA00023242"/>
    </source>
</evidence>
<dbReference type="PANTHER" id="PTHR24384">
    <property type="entry name" value="FINGER PUTATIVE TRANSCRIPTION FACTOR FAMILY-RELATED"/>
    <property type="match status" value="1"/>
</dbReference>
<dbReference type="AlphaFoldDB" id="A0A8S4Q6H6"/>
<keyword evidence="13" id="KW-1185">Reference proteome</keyword>
<dbReference type="PROSITE" id="PS00028">
    <property type="entry name" value="ZINC_FINGER_C2H2_1"/>
    <property type="match status" value="6"/>
</dbReference>
<evidence type="ECO:0000259" key="11">
    <source>
        <dbReference type="PROSITE" id="PS50157"/>
    </source>
</evidence>
<reference evidence="12" key="1">
    <citation type="submission" date="2022-03" db="EMBL/GenBank/DDBJ databases">
        <authorList>
            <person name="Martin C."/>
        </authorList>
    </citation>
    <scope>NUCLEOTIDE SEQUENCE</scope>
</reference>
<keyword evidence="5" id="KW-0862">Zinc</keyword>
<accession>A0A8S4Q6H6</accession>
<organism evidence="12 13">
    <name type="scientific">Owenia fusiformis</name>
    <name type="common">Polychaete worm</name>
    <dbReference type="NCBI Taxonomy" id="6347"/>
    <lineage>
        <taxon>Eukaryota</taxon>
        <taxon>Metazoa</taxon>
        <taxon>Spiralia</taxon>
        <taxon>Lophotrochozoa</taxon>
        <taxon>Annelida</taxon>
        <taxon>Polychaeta</taxon>
        <taxon>Sedentaria</taxon>
        <taxon>Canalipalpata</taxon>
        <taxon>Sabellida</taxon>
        <taxon>Oweniida</taxon>
        <taxon>Oweniidae</taxon>
        <taxon>Owenia</taxon>
    </lineage>
</organism>
<evidence type="ECO:0000313" key="12">
    <source>
        <dbReference type="EMBL" id="CAH1800995.1"/>
    </source>
</evidence>
<dbReference type="InterPro" id="IPR013087">
    <property type="entry name" value="Znf_C2H2_type"/>
</dbReference>
<keyword evidence="6" id="KW-0805">Transcription regulation</keyword>
<feature type="domain" description="C2H2-type" evidence="11">
    <location>
        <begin position="384"/>
        <end position="406"/>
    </location>
</feature>
<evidence type="ECO:0000256" key="2">
    <source>
        <dbReference type="ARBA" id="ARBA00022723"/>
    </source>
</evidence>
<dbReference type="InterPro" id="IPR036236">
    <property type="entry name" value="Znf_C2H2_sf"/>
</dbReference>
<comment type="subcellular location">
    <subcellularLocation>
        <location evidence="1">Nucleus</location>
    </subcellularLocation>
</comment>
<dbReference type="GO" id="GO:0000978">
    <property type="term" value="F:RNA polymerase II cis-regulatory region sequence-specific DNA binding"/>
    <property type="evidence" value="ECO:0007669"/>
    <property type="project" value="TreeGrafter"/>
</dbReference>
<dbReference type="SUPFAM" id="SSF57667">
    <property type="entry name" value="beta-beta-alpha zinc fingers"/>
    <property type="match status" value="5"/>
</dbReference>
<evidence type="ECO:0000256" key="10">
    <source>
        <dbReference type="PROSITE-ProRule" id="PRU00042"/>
    </source>
</evidence>
<evidence type="ECO:0000256" key="3">
    <source>
        <dbReference type="ARBA" id="ARBA00022737"/>
    </source>
</evidence>
<dbReference type="FunFam" id="3.30.160.60:FF:000064">
    <property type="entry name" value="Early growth response protein 3"/>
    <property type="match status" value="1"/>
</dbReference>
<evidence type="ECO:0000256" key="6">
    <source>
        <dbReference type="ARBA" id="ARBA00023015"/>
    </source>
</evidence>
<protein>
    <recommendedName>
        <fullName evidence="11">C2H2-type domain-containing protein</fullName>
    </recommendedName>
</protein>
<gene>
    <name evidence="12" type="ORF">OFUS_LOCUS24827</name>
</gene>
<dbReference type="PROSITE" id="PS50157">
    <property type="entry name" value="ZINC_FINGER_C2H2_2"/>
    <property type="match status" value="7"/>
</dbReference>
<feature type="domain" description="C2H2-type" evidence="11">
    <location>
        <begin position="214"/>
        <end position="241"/>
    </location>
</feature>
<feature type="domain" description="C2H2-type" evidence="11">
    <location>
        <begin position="95"/>
        <end position="122"/>
    </location>
</feature>
<keyword evidence="3" id="KW-0677">Repeat</keyword>
<evidence type="ECO:0000256" key="7">
    <source>
        <dbReference type="ARBA" id="ARBA00023125"/>
    </source>
</evidence>
<evidence type="ECO:0000313" key="13">
    <source>
        <dbReference type="Proteomes" id="UP000749559"/>
    </source>
</evidence>
<feature type="domain" description="C2H2-type" evidence="11">
    <location>
        <begin position="129"/>
        <end position="156"/>
    </location>
</feature>
<dbReference type="GO" id="GO:0008270">
    <property type="term" value="F:zinc ion binding"/>
    <property type="evidence" value="ECO:0007669"/>
    <property type="project" value="UniProtKB-KW"/>
</dbReference>
<dbReference type="FunFam" id="3.30.160.60:FF:000204">
    <property type="entry name" value="Zinc finger protein 331"/>
    <property type="match status" value="1"/>
</dbReference>
<dbReference type="GO" id="GO:0005634">
    <property type="term" value="C:nucleus"/>
    <property type="evidence" value="ECO:0007669"/>
    <property type="project" value="UniProtKB-SubCell"/>
</dbReference>
<keyword evidence="9" id="KW-0539">Nucleus</keyword>
<feature type="domain" description="C2H2-type" evidence="11">
    <location>
        <begin position="274"/>
        <end position="301"/>
    </location>
</feature>
<evidence type="ECO:0000256" key="1">
    <source>
        <dbReference type="ARBA" id="ARBA00004123"/>
    </source>
</evidence>
<dbReference type="SMART" id="SM00355">
    <property type="entry name" value="ZnF_C2H2"/>
    <property type="match status" value="9"/>
</dbReference>
<dbReference type="GO" id="GO:0000981">
    <property type="term" value="F:DNA-binding transcription factor activity, RNA polymerase II-specific"/>
    <property type="evidence" value="ECO:0007669"/>
    <property type="project" value="TreeGrafter"/>
</dbReference>
<keyword evidence="2" id="KW-0479">Metal-binding</keyword>
<dbReference type="PANTHER" id="PTHR24384:SF189">
    <property type="entry name" value="C2H2-TYPE DOMAIN-CONTAINING PROTEIN-RELATED"/>
    <property type="match status" value="1"/>
</dbReference>
<dbReference type="EMBL" id="CAIIXF020000012">
    <property type="protein sequence ID" value="CAH1800995.1"/>
    <property type="molecule type" value="Genomic_DNA"/>
</dbReference>
<name>A0A8S4Q6H6_OWEFU</name>
<keyword evidence="4 10" id="KW-0863">Zinc-finger</keyword>
<proteinExistence type="predicted"/>